<dbReference type="EMBL" id="JAGMVJ010000008">
    <property type="protein sequence ID" value="KAH7088099.1"/>
    <property type="molecule type" value="Genomic_DNA"/>
</dbReference>
<name>A0A8K0R6K8_9PLEO</name>
<dbReference type="AlphaFoldDB" id="A0A8K0R6K8"/>
<dbReference type="InterPro" id="IPR010730">
    <property type="entry name" value="HET"/>
</dbReference>
<feature type="domain" description="Heterokaryon incompatibility" evidence="1">
    <location>
        <begin position="21"/>
        <end position="104"/>
    </location>
</feature>
<comment type="caution">
    <text evidence="2">The sequence shown here is derived from an EMBL/GenBank/DDBJ whole genome shotgun (WGS) entry which is preliminary data.</text>
</comment>
<dbReference type="PANTHER" id="PTHR10622">
    <property type="entry name" value="HET DOMAIN-CONTAINING PROTEIN"/>
    <property type="match status" value="1"/>
</dbReference>
<protein>
    <submittedName>
        <fullName evidence="2">Heterokaryon incompatibility protein-domain-containing protein</fullName>
    </submittedName>
</protein>
<gene>
    <name evidence="2" type="ORF">FB567DRAFT_428277</name>
</gene>
<evidence type="ECO:0000313" key="2">
    <source>
        <dbReference type="EMBL" id="KAH7088099.1"/>
    </source>
</evidence>
<sequence>MRLLNVRTLTLESYFEDVPPYAILSHCWGDDEVLFADLQDLELAKSRTGFEKVEKTCERAIKDGFNYCWIDTCCIDKNSSAELSEAINSMFAWYRNSGKCYAYLIDVEGPEDFAKSRWFTRAWTLQELLAPSHIETLDKQTGKRTGMEFFSRDWTRLGSKGGLSVTISRITGVPREYLERVNPAHASISMRMSWAADRQATRAEDIAYSLLGIFDVNMPLLYGE</sequence>
<accession>A0A8K0R6K8</accession>
<dbReference type="Pfam" id="PF06985">
    <property type="entry name" value="HET"/>
    <property type="match status" value="1"/>
</dbReference>
<dbReference type="PANTHER" id="PTHR10622:SF10">
    <property type="entry name" value="HET DOMAIN-CONTAINING PROTEIN"/>
    <property type="match status" value="1"/>
</dbReference>
<keyword evidence="3" id="KW-1185">Reference proteome</keyword>
<evidence type="ECO:0000259" key="1">
    <source>
        <dbReference type="Pfam" id="PF06985"/>
    </source>
</evidence>
<evidence type="ECO:0000313" key="3">
    <source>
        <dbReference type="Proteomes" id="UP000813461"/>
    </source>
</evidence>
<dbReference type="Proteomes" id="UP000813461">
    <property type="component" value="Unassembled WGS sequence"/>
</dbReference>
<proteinExistence type="predicted"/>
<reference evidence="2" key="1">
    <citation type="journal article" date="2021" name="Nat. Commun.">
        <title>Genetic determinants of endophytism in the Arabidopsis root mycobiome.</title>
        <authorList>
            <person name="Mesny F."/>
            <person name="Miyauchi S."/>
            <person name="Thiergart T."/>
            <person name="Pickel B."/>
            <person name="Atanasova L."/>
            <person name="Karlsson M."/>
            <person name="Huettel B."/>
            <person name="Barry K.W."/>
            <person name="Haridas S."/>
            <person name="Chen C."/>
            <person name="Bauer D."/>
            <person name="Andreopoulos W."/>
            <person name="Pangilinan J."/>
            <person name="LaButti K."/>
            <person name="Riley R."/>
            <person name="Lipzen A."/>
            <person name="Clum A."/>
            <person name="Drula E."/>
            <person name="Henrissat B."/>
            <person name="Kohler A."/>
            <person name="Grigoriev I.V."/>
            <person name="Martin F.M."/>
            <person name="Hacquard S."/>
        </authorList>
    </citation>
    <scope>NUCLEOTIDE SEQUENCE</scope>
    <source>
        <strain evidence="2">MPI-SDFR-AT-0120</strain>
    </source>
</reference>
<dbReference type="OrthoDB" id="20872at2759"/>
<feature type="non-terminal residue" evidence="2">
    <location>
        <position position="224"/>
    </location>
</feature>
<organism evidence="2 3">
    <name type="scientific">Paraphoma chrysanthemicola</name>
    <dbReference type="NCBI Taxonomy" id="798071"/>
    <lineage>
        <taxon>Eukaryota</taxon>
        <taxon>Fungi</taxon>
        <taxon>Dikarya</taxon>
        <taxon>Ascomycota</taxon>
        <taxon>Pezizomycotina</taxon>
        <taxon>Dothideomycetes</taxon>
        <taxon>Pleosporomycetidae</taxon>
        <taxon>Pleosporales</taxon>
        <taxon>Pleosporineae</taxon>
        <taxon>Phaeosphaeriaceae</taxon>
        <taxon>Paraphoma</taxon>
    </lineage>
</organism>